<proteinExistence type="predicted"/>
<accession>A0A415DWY8</accession>
<gene>
    <name evidence="1" type="ORF">DW099_15685</name>
</gene>
<keyword evidence="2" id="KW-1185">Reference proteome</keyword>
<dbReference type="InterPro" id="IPR019271">
    <property type="entry name" value="DUF2284_metal-binding"/>
</dbReference>
<reference evidence="1 2" key="1">
    <citation type="submission" date="2018-08" db="EMBL/GenBank/DDBJ databases">
        <title>A genome reference for cultivated species of the human gut microbiota.</title>
        <authorList>
            <person name="Zou Y."/>
            <person name="Xue W."/>
            <person name="Luo G."/>
        </authorList>
    </citation>
    <scope>NUCLEOTIDE SEQUENCE [LARGE SCALE GENOMIC DNA]</scope>
    <source>
        <strain evidence="1 2">AM07-24</strain>
    </source>
</reference>
<dbReference type="Proteomes" id="UP000284841">
    <property type="component" value="Unassembled WGS sequence"/>
</dbReference>
<dbReference type="AlphaFoldDB" id="A0A415DWY8"/>
<name>A0A415DWY8_9FIRM</name>
<dbReference type="STRING" id="1776384.GCA_900086585_00147"/>
<sequence length="175" mass="19385">MKEEGKLNETLKHQLRQLAIEKGALRAEIFTLDQIVFDQRTFLKCLFGCPGGMPYCPTKQDVANSLVYADIMKNYNWGIILCTDNLKTGQQITLELESAAFLAGCHFAFGATECENCEICAFDACGQCAAPKKVRPPLYALGIDVYTTVRNLGWELSVVQHKGDPAKNITAVFVE</sequence>
<comment type="caution">
    <text evidence="1">The sequence shown here is derived from an EMBL/GenBank/DDBJ whole genome shotgun (WGS) entry which is preliminary data.</text>
</comment>
<dbReference type="EMBL" id="QRMS01000005">
    <property type="protein sequence ID" value="RHJ85141.1"/>
    <property type="molecule type" value="Genomic_DNA"/>
</dbReference>
<evidence type="ECO:0000313" key="2">
    <source>
        <dbReference type="Proteomes" id="UP000284841"/>
    </source>
</evidence>
<dbReference type="OrthoDB" id="5420534at2"/>
<organism evidence="1 2">
    <name type="scientific">Emergencia timonensis</name>
    <dbReference type="NCBI Taxonomy" id="1776384"/>
    <lineage>
        <taxon>Bacteria</taxon>
        <taxon>Bacillati</taxon>
        <taxon>Bacillota</taxon>
        <taxon>Clostridia</taxon>
        <taxon>Peptostreptococcales</taxon>
        <taxon>Anaerovoracaceae</taxon>
        <taxon>Emergencia</taxon>
    </lineage>
</organism>
<evidence type="ECO:0008006" key="3">
    <source>
        <dbReference type="Google" id="ProtNLM"/>
    </source>
</evidence>
<evidence type="ECO:0000313" key="1">
    <source>
        <dbReference type="EMBL" id="RHJ85141.1"/>
    </source>
</evidence>
<protein>
    <recommendedName>
        <fullName evidence="3">DUF2284 domain-containing protein</fullName>
    </recommendedName>
</protein>
<dbReference type="Pfam" id="PF10050">
    <property type="entry name" value="DUF2284"/>
    <property type="match status" value="1"/>
</dbReference>